<reference evidence="1" key="1">
    <citation type="submission" date="2018-11" db="EMBL/GenBank/DDBJ databases">
        <authorList>
            <consortium name="Pathogen Informatics"/>
        </authorList>
    </citation>
    <scope>NUCLEOTIDE SEQUENCE</scope>
</reference>
<organism evidence="1 2">
    <name type="scientific">Protopolystoma xenopodis</name>
    <dbReference type="NCBI Taxonomy" id="117903"/>
    <lineage>
        <taxon>Eukaryota</taxon>
        <taxon>Metazoa</taxon>
        <taxon>Spiralia</taxon>
        <taxon>Lophotrochozoa</taxon>
        <taxon>Platyhelminthes</taxon>
        <taxon>Monogenea</taxon>
        <taxon>Polyopisthocotylea</taxon>
        <taxon>Polystomatidea</taxon>
        <taxon>Polystomatidae</taxon>
        <taxon>Protopolystoma</taxon>
    </lineage>
</organism>
<evidence type="ECO:0000313" key="1">
    <source>
        <dbReference type="EMBL" id="VEL31164.1"/>
    </source>
</evidence>
<dbReference type="AlphaFoldDB" id="A0A448X917"/>
<sequence>MLTASAFILQCSKRRHVPFSGLPTNLCQLLKDHCIIAAKLCGSLKTPNKGHNPDFDKHISHLNYAHPGKSCIFLGKYEIKRPHFKPFVVAPPIASPLSAQIGRSSFTTALPGLPYRSLPPLRAPDTHPPCTLRFSLPGRTTEAGQLVVDSGRKHSDPVEKRKKYCYGNLYRSLGRHEISPASSLGKNKSVFALQSLTDYANDFNFYRLTSRRPICVKMASR</sequence>
<dbReference type="EMBL" id="CAAALY010119324">
    <property type="protein sequence ID" value="VEL31164.1"/>
    <property type="molecule type" value="Genomic_DNA"/>
</dbReference>
<gene>
    <name evidence="1" type="ORF">PXEA_LOCUS24604</name>
</gene>
<name>A0A448X917_9PLAT</name>
<keyword evidence="2" id="KW-1185">Reference proteome</keyword>
<comment type="caution">
    <text evidence="1">The sequence shown here is derived from an EMBL/GenBank/DDBJ whole genome shotgun (WGS) entry which is preliminary data.</text>
</comment>
<accession>A0A448X917</accession>
<dbReference type="Proteomes" id="UP000784294">
    <property type="component" value="Unassembled WGS sequence"/>
</dbReference>
<proteinExistence type="predicted"/>
<protein>
    <submittedName>
        <fullName evidence="1">Uncharacterized protein</fullName>
    </submittedName>
</protein>
<evidence type="ECO:0000313" key="2">
    <source>
        <dbReference type="Proteomes" id="UP000784294"/>
    </source>
</evidence>